<reference evidence="3 4" key="1">
    <citation type="submission" date="2021-06" db="EMBL/GenBank/DDBJ databases">
        <authorList>
            <person name="Pan X."/>
        </authorList>
    </citation>
    <scope>NUCLEOTIDE SEQUENCE [LARGE SCALE GENOMIC DNA]</scope>
    <source>
        <strain evidence="3 4">4503</strain>
    </source>
</reference>
<organism evidence="3 4">
    <name type="scientific">Streptomyces niphimycinicus</name>
    <dbReference type="NCBI Taxonomy" id="2842201"/>
    <lineage>
        <taxon>Bacteria</taxon>
        <taxon>Bacillati</taxon>
        <taxon>Actinomycetota</taxon>
        <taxon>Actinomycetes</taxon>
        <taxon>Kitasatosporales</taxon>
        <taxon>Streptomycetaceae</taxon>
        <taxon>Streptomyces</taxon>
    </lineage>
</organism>
<protein>
    <submittedName>
        <fullName evidence="3">Type VII secretion system-associated protein</fullName>
    </submittedName>
</protein>
<dbReference type="InterPro" id="IPR009839">
    <property type="entry name" value="SseB_N"/>
</dbReference>
<feature type="region of interest" description="Disordered" evidence="1">
    <location>
        <begin position="1"/>
        <end position="117"/>
    </location>
</feature>
<name>A0ABS6CJY0_9ACTN</name>
<feature type="compositionally biased region" description="Acidic residues" evidence="1">
    <location>
        <begin position="268"/>
        <end position="277"/>
    </location>
</feature>
<evidence type="ECO:0000259" key="2">
    <source>
        <dbReference type="Pfam" id="PF07179"/>
    </source>
</evidence>
<dbReference type="Pfam" id="PF07179">
    <property type="entry name" value="SseB"/>
    <property type="match status" value="1"/>
</dbReference>
<feature type="compositionally biased region" description="Low complexity" evidence="1">
    <location>
        <begin position="230"/>
        <end position="245"/>
    </location>
</feature>
<feature type="region of interest" description="Disordered" evidence="1">
    <location>
        <begin position="230"/>
        <end position="304"/>
    </location>
</feature>
<gene>
    <name evidence="3" type="ORF">KN815_24630</name>
</gene>
<keyword evidence="4" id="KW-1185">Reference proteome</keyword>
<evidence type="ECO:0000313" key="3">
    <source>
        <dbReference type="EMBL" id="MBU3867130.1"/>
    </source>
</evidence>
<dbReference type="RefSeq" id="WP_216344117.1">
    <property type="nucleotide sequence ID" value="NZ_JAHLEM010000280.1"/>
</dbReference>
<dbReference type="EMBL" id="JAHLEM010000280">
    <property type="protein sequence ID" value="MBU3867130.1"/>
    <property type="molecule type" value="Genomic_DNA"/>
</dbReference>
<accession>A0ABS6CJY0</accession>
<dbReference type="Proteomes" id="UP000720508">
    <property type="component" value="Unassembled WGS sequence"/>
</dbReference>
<feature type="domain" description="SseB protein N-terminal" evidence="2">
    <location>
        <begin position="122"/>
        <end position="222"/>
    </location>
</feature>
<proteinExistence type="predicted"/>
<feature type="compositionally biased region" description="Basic and acidic residues" evidence="1">
    <location>
        <begin position="1"/>
        <end position="18"/>
    </location>
</feature>
<evidence type="ECO:0000313" key="4">
    <source>
        <dbReference type="Proteomes" id="UP000720508"/>
    </source>
</evidence>
<feature type="compositionally biased region" description="Basic residues" evidence="1">
    <location>
        <begin position="59"/>
        <end position="82"/>
    </location>
</feature>
<comment type="caution">
    <text evidence="3">The sequence shown here is derived from an EMBL/GenBank/DDBJ whole genome shotgun (WGS) entry which is preliminary data.</text>
</comment>
<sequence length="314" mass="33044">MDLEDRAGCFRFLIRDRGTASSPQHSTPSSPPTAQPPSQHRRRAPGQTRSPNDGYAQPHRVHRPPPHHRRTTSAHRPHHVCRALRGTAPPQPGSTSPRRRPEPEYQPSPNALGWPEPEDEVDKAIQLAATGYGPGEAVGEALVGREVAVLVKPGGGVLCAAAPDGEAVVPLFTSPVFLHTAGRLAFELVSADDLIDRAPEGHLLYLIPSAPVSMTLELDALRSAIEAASSPVPSASSAPSVPTVSGDVEQETRATPDTGEPVATDENGTTDETEATDTTDGTDGTDIASVLAGSDSARGRKGEPVVLCLLTQRP</sequence>
<feature type="compositionally biased region" description="Low complexity" evidence="1">
    <location>
        <begin position="19"/>
        <end position="28"/>
    </location>
</feature>
<evidence type="ECO:0000256" key="1">
    <source>
        <dbReference type="SAM" id="MobiDB-lite"/>
    </source>
</evidence>
<dbReference type="InterPro" id="IPR047659">
    <property type="entry name" value="T7SS_assoc"/>
</dbReference>
<dbReference type="NCBIfam" id="NF033532">
    <property type="entry name" value="lone7para_assoc"/>
    <property type="match status" value="1"/>
</dbReference>